<dbReference type="Pfam" id="PF00043">
    <property type="entry name" value="GST_C"/>
    <property type="match status" value="1"/>
</dbReference>
<evidence type="ECO:0000256" key="10">
    <source>
        <dbReference type="ARBA" id="ARBA00047960"/>
    </source>
</evidence>
<dbReference type="SUPFAM" id="SSF50249">
    <property type="entry name" value="Nucleic acid-binding proteins"/>
    <property type="match status" value="1"/>
</dbReference>
<gene>
    <name evidence="12" type="ORF">Ddye_016898</name>
</gene>
<dbReference type="EMBL" id="JANJYI010000005">
    <property type="protein sequence ID" value="KAK2649409.1"/>
    <property type="molecule type" value="Genomic_DNA"/>
</dbReference>
<dbReference type="InterPro" id="IPR036282">
    <property type="entry name" value="Glutathione-S-Trfase_C_sf"/>
</dbReference>
<dbReference type="EC" id="2.5.1.18" evidence="4"/>
<organism evidence="12 13">
    <name type="scientific">Dipteronia dyeriana</name>
    <dbReference type="NCBI Taxonomy" id="168575"/>
    <lineage>
        <taxon>Eukaryota</taxon>
        <taxon>Viridiplantae</taxon>
        <taxon>Streptophyta</taxon>
        <taxon>Embryophyta</taxon>
        <taxon>Tracheophyta</taxon>
        <taxon>Spermatophyta</taxon>
        <taxon>Magnoliopsida</taxon>
        <taxon>eudicotyledons</taxon>
        <taxon>Gunneridae</taxon>
        <taxon>Pentapetalae</taxon>
        <taxon>rosids</taxon>
        <taxon>malvids</taxon>
        <taxon>Sapindales</taxon>
        <taxon>Sapindaceae</taxon>
        <taxon>Hippocastanoideae</taxon>
        <taxon>Acereae</taxon>
        <taxon>Dipteronia</taxon>
    </lineage>
</organism>
<comment type="similarity">
    <text evidence="2">Belongs to the universal ribosomal protein uS12 family.</text>
</comment>
<protein>
    <recommendedName>
        <fullName evidence="4">glutathione transferase</fullName>
        <ecNumber evidence="4">2.5.1.18</ecNumber>
    </recommendedName>
</protein>
<evidence type="ECO:0000256" key="8">
    <source>
        <dbReference type="ARBA" id="ARBA00022980"/>
    </source>
</evidence>
<dbReference type="GO" id="GO:0004364">
    <property type="term" value="F:glutathione transferase activity"/>
    <property type="evidence" value="ECO:0007669"/>
    <property type="project" value="UniProtKB-EC"/>
</dbReference>
<keyword evidence="7" id="KW-0808">Transferase</keyword>
<reference evidence="12" key="1">
    <citation type="journal article" date="2023" name="Plant J.">
        <title>Genome sequences and population genomics provide insights into the demographic history, inbreeding, and mutation load of two 'living fossil' tree species of Dipteronia.</title>
        <authorList>
            <person name="Feng Y."/>
            <person name="Comes H.P."/>
            <person name="Chen J."/>
            <person name="Zhu S."/>
            <person name="Lu R."/>
            <person name="Zhang X."/>
            <person name="Li P."/>
            <person name="Qiu J."/>
            <person name="Olsen K.M."/>
            <person name="Qiu Y."/>
        </authorList>
    </citation>
    <scope>NUCLEOTIDE SEQUENCE</scope>
    <source>
        <strain evidence="12">KIB01</strain>
    </source>
</reference>
<dbReference type="FunFam" id="2.40.50.140:FF:000099">
    <property type="entry name" value="Ribosomal protein S12, mitochondrial"/>
    <property type="match status" value="1"/>
</dbReference>
<evidence type="ECO:0000256" key="4">
    <source>
        <dbReference type="ARBA" id="ARBA00012452"/>
    </source>
</evidence>
<dbReference type="GO" id="GO:0005829">
    <property type="term" value="C:cytosol"/>
    <property type="evidence" value="ECO:0007669"/>
    <property type="project" value="UniProtKB-SubCell"/>
</dbReference>
<evidence type="ECO:0000256" key="3">
    <source>
        <dbReference type="ARBA" id="ARBA00010128"/>
    </source>
</evidence>
<dbReference type="PROSITE" id="PS00055">
    <property type="entry name" value="RIBOSOMAL_S12"/>
    <property type="match status" value="1"/>
</dbReference>
<evidence type="ECO:0000256" key="2">
    <source>
        <dbReference type="ARBA" id="ARBA00005657"/>
    </source>
</evidence>
<comment type="subcellular location">
    <subcellularLocation>
        <location evidence="1">Cytoplasm</location>
        <location evidence="1">Cytosol</location>
    </subcellularLocation>
</comment>
<comment type="similarity">
    <text evidence="3">Belongs to the GST superfamily. Phi family.</text>
</comment>
<comment type="catalytic activity">
    <reaction evidence="10">
        <text>RX + glutathione = an S-substituted glutathione + a halide anion + H(+)</text>
        <dbReference type="Rhea" id="RHEA:16437"/>
        <dbReference type="ChEBI" id="CHEBI:15378"/>
        <dbReference type="ChEBI" id="CHEBI:16042"/>
        <dbReference type="ChEBI" id="CHEBI:17792"/>
        <dbReference type="ChEBI" id="CHEBI:57925"/>
        <dbReference type="ChEBI" id="CHEBI:90779"/>
        <dbReference type="EC" id="2.5.1.18"/>
    </reaction>
</comment>
<keyword evidence="6" id="KW-0216">Detoxification</keyword>
<dbReference type="Gene3D" id="2.40.50.140">
    <property type="entry name" value="Nucleic acid-binding proteins"/>
    <property type="match status" value="1"/>
</dbReference>
<dbReference type="NCBIfam" id="TIGR00981">
    <property type="entry name" value="rpsL_bact"/>
    <property type="match status" value="1"/>
</dbReference>
<keyword evidence="9" id="KW-0687">Ribonucleoprotein</keyword>
<accession>A0AAD9WZ89</accession>
<dbReference type="GO" id="GO:0009407">
    <property type="term" value="P:toxin catabolic process"/>
    <property type="evidence" value="ECO:0007669"/>
    <property type="project" value="UniProtKB-ARBA"/>
</dbReference>
<evidence type="ECO:0000256" key="9">
    <source>
        <dbReference type="ARBA" id="ARBA00023274"/>
    </source>
</evidence>
<dbReference type="AlphaFoldDB" id="A0AAD9WZ89"/>
<dbReference type="Proteomes" id="UP001280121">
    <property type="component" value="Unassembled WGS sequence"/>
</dbReference>
<dbReference type="GO" id="GO:0006412">
    <property type="term" value="P:translation"/>
    <property type="evidence" value="ECO:0007669"/>
    <property type="project" value="InterPro"/>
</dbReference>
<dbReference type="Pfam" id="PF00164">
    <property type="entry name" value="Ribosom_S12_S23"/>
    <property type="match status" value="1"/>
</dbReference>
<dbReference type="InterPro" id="IPR004046">
    <property type="entry name" value="GST_C"/>
</dbReference>
<evidence type="ECO:0000256" key="7">
    <source>
        <dbReference type="ARBA" id="ARBA00022679"/>
    </source>
</evidence>
<name>A0AAD9WZ89_9ROSI</name>
<dbReference type="InterPro" id="IPR006032">
    <property type="entry name" value="Ribosomal_uS12"/>
</dbReference>
<dbReference type="InterPro" id="IPR012340">
    <property type="entry name" value="NA-bd_OB-fold"/>
</dbReference>
<evidence type="ECO:0000256" key="5">
    <source>
        <dbReference type="ARBA" id="ARBA00022490"/>
    </source>
</evidence>
<dbReference type="CDD" id="cd03368">
    <property type="entry name" value="Ribosomal_S12"/>
    <property type="match status" value="1"/>
</dbReference>
<dbReference type="GO" id="GO:0015935">
    <property type="term" value="C:small ribosomal subunit"/>
    <property type="evidence" value="ECO:0007669"/>
    <property type="project" value="InterPro"/>
</dbReference>
<sequence>MPTLNQLIRHGREEKRRTDRTRALDQCPQKQGVCLRVSTRTPKKPNSALRKIAKVRLSNRHDIFAYIPGEGHNLQEHSMVLIRGGRVNDLPDWNIKFFHWRALTRRCRNKIHGLKDTNGVWQTELTDMESVITMYFKNLFCSADPTLEAIEKLLICNPVYCPTRIRRGISVVPICPIRKLKPEWIAHALWGCSSIKVRWQSCSLLRESRAIIKSVVYEYGEKEEELVYWDARKQAIVANWLGVEDHKFETPVLKLIFELVNNPSKGLTSDQNVVAEAVAELGKVLDVYEARLSKFKYLASNVYSIANLVHLPNLEALLGNTNYTKQHLFESRHLSAWCFDILARPAWTKVL</sequence>
<dbReference type="PROSITE" id="PS50405">
    <property type="entry name" value="GST_CTER"/>
    <property type="match status" value="1"/>
</dbReference>
<keyword evidence="8" id="KW-0689">Ribosomal protein</keyword>
<dbReference type="PANTHER" id="PTHR11652">
    <property type="entry name" value="30S RIBOSOMAL PROTEIN S12 FAMILY MEMBER"/>
    <property type="match status" value="1"/>
</dbReference>
<dbReference type="InterPro" id="IPR010987">
    <property type="entry name" value="Glutathione-S-Trfase_C-like"/>
</dbReference>
<dbReference type="GO" id="GO:0003735">
    <property type="term" value="F:structural constituent of ribosome"/>
    <property type="evidence" value="ECO:0007669"/>
    <property type="project" value="InterPro"/>
</dbReference>
<evidence type="ECO:0000256" key="6">
    <source>
        <dbReference type="ARBA" id="ARBA00022575"/>
    </source>
</evidence>
<evidence type="ECO:0000313" key="13">
    <source>
        <dbReference type="Proteomes" id="UP001280121"/>
    </source>
</evidence>
<evidence type="ECO:0000259" key="11">
    <source>
        <dbReference type="PROSITE" id="PS50405"/>
    </source>
</evidence>
<dbReference type="PRINTS" id="PR01034">
    <property type="entry name" value="RIBOSOMALS12"/>
</dbReference>
<dbReference type="InterPro" id="IPR005679">
    <property type="entry name" value="Ribosomal_uS12_bac"/>
</dbReference>
<evidence type="ECO:0000256" key="1">
    <source>
        <dbReference type="ARBA" id="ARBA00004514"/>
    </source>
</evidence>
<comment type="caution">
    <text evidence="12">The sequence shown here is derived from an EMBL/GenBank/DDBJ whole genome shotgun (WGS) entry which is preliminary data.</text>
</comment>
<feature type="domain" description="GST C-terminal" evidence="11">
    <location>
        <begin position="230"/>
        <end position="351"/>
    </location>
</feature>
<dbReference type="SUPFAM" id="SSF47616">
    <property type="entry name" value="GST C-terminal domain-like"/>
    <property type="match status" value="1"/>
</dbReference>
<proteinExistence type="inferred from homology"/>
<dbReference type="Gene3D" id="1.20.1050.10">
    <property type="match status" value="1"/>
</dbReference>
<evidence type="ECO:0000313" key="12">
    <source>
        <dbReference type="EMBL" id="KAK2649409.1"/>
    </source>
</evidence>
<keyword evidence="13" id="KW-1185">Reference proteome</keyword>
<keyword evidence="5" id="KW-0963">Cytoplasm</keyword>
<dbReference type="FunFam" id="1.20.1050.10:FF:000004">
    <property type="entry name" value="Glutathione S-transferase F2"/>
    <property type="match status" value="1"/>
</dbReference>